<dbReference type="RefSeq" id="WP_274688521.1">
    <property type="nucleotide sequence ID" value="NZ_JAPMOU010000009.1"/>
</dbReference>
<keyword evidence="7" id="KW-1185">Reference proteome</keyword>
<evidence type="ECO:0000313" key="6">
    <source>
        <dbReference type="EMBL" id="MDE1462162.1"/>
    </source>
</evidence>
<protein>
    <submittedName>
        <fullName evidence="6">AraC family transcriptional regulator</fullName>
    </submittedName>
</protein>
<dbReference type="InterPro" id="IPR018062">
    <property type="entry name" value="HTH_AraC-typ_CS"/>
</dbReference>
<accession>A0ABT5U9C4</accession>
<name>A0ABT5U9C4_9GAMM</name>
<dbReference type="EMBL" id="JAPMOU010000009">
    <property type="protein sequence ID" value="MDE1462162.1"/>
    <property type="molecule type" value="Genomic_DNA"/>
</dbReference>
<keyword evidence="2" id="KW-0238">DNA-binding</keyword>
<dbReference type="PANTHER" id="PTHR43280">
    <property type="entry name" value="ARAC-FAMILY TRANSCRIPTIONAL REGULATOR"/>
    <property type="match status" value="1"/>
</dbReference>
<gene>
    <name evidence="6" type="ORF">ORQ98_09270</name>
</gene>
<dbReference type="Proteomes" id="UP001528823">
    <property type="component" value="Unassembled WGS sequence"/>
</dbReference>
<dbReference type="Gene3D" id="1.10.10.60">
    <property type="entry name" value="Homeodomain-like"/>
    <property type="match status" value="2"/>
</dbReference>
<reference evidence="6 7" key="1">
    <citation type="submission" date="2022-11" db="EMBL/GenBank/DDBJ databases">
        <title>Spartinivicinus poritis sp. nov., isolated from scleractinian coral Porites lutea.</title>
        <authorList>
            <person name="Zhang G."/>
            <person name="Cai L."/>
            <person name="Wei Q."/>
        </authorList>
    </citation>
    <scope>NUCLEOTIDE SEQUENCE [LARGE SCALE GENOMIC DNA]</scope>
    <source>
        <strain evidence="6 7">A2-2</strain>
    </source>
</reference>
<feature type="domain" description="HTH araC/xylS-type" evidence="5">
    <location>
        <begin position="41"/>
        <end position="139"/>
    </location>
</feature>
<dbReference type="PROSITE" id="PS00041">
    <property type="entry name" value="HTH_ARAC_FAMILY_1"/>
    <property type="match status" value="1"/>
</dbReference>
<dbReference type="InterPro" id="IPR009057">
    <property type="entry name" value="Homeodomain-like_sf"/>
</dbReference>
<evidence type="ECO:0000313" key="7">
    <source>
        <dbReference type="Proteomes" id="UP001528823"/>
    </source>
</evidence>
<dbReference type="SUPFAM" id="SSF46689">
    <property type="entry name" value="Homeodomain-like"/>
    <property type="match status" value="2"/>
</dbReference>
<sequence length="139" mass="15575">MSQTALETHSLEASTQTNNDQSNHSPANMCDMSDKETVLVKKTCEYLQAHLADAHSLATLAIQMGTNRNRLTSSFKQVLGIGVMAWLREQRMAKAKLLLNTTDLSIKQICYEVGYRDPANFSTTFKASYQVSPLVFRKK</sequence>
<keyword evidence="3" id="KW-0804">Transcription</keyword>
<dbReference type="InterPro" id="IPR018060">
    <property type="entry name" value="HTH_AraC"/>
</dbReference>
<organism evidence="6 7">
    <name type="scientific">Spartinivicinus poritis</name>
    <dbReference type="NCBI Taxonomy" id="2994640"/>
    <lineage>
        <taxon>Bacteria</taxon>
        <taxon>Pseudomonadati</taxon>
        <taxon>Pseudomonadota</taxon>
        <taxon>Gammaproteobacteria</taxon>
        <taxon>Oceanospirillales</taxon>
        <taxon>Zooshikellaceae</taxon>
        <taxon>Spartinivicinus</taxon>
    </lineage>
</organism>
<keyword evidence="1" id="KW-0805">Transcription regulation</keyword>
<evidence type="ECO:0000256" key="3">
    <source>
        <dbReference type="ARBA" id="ARBA00023163"/>
    </source>
</evidence>
<evidence type="ECO:0000259" key="5">
    <source>
        <dbReference type="PROSITE" id="PS01124"/>
    </source>
</evidence>
<evidence type="ECO:0000256" key="4">
    <source>
        <dbReference type="SAM" id="MobiDB-lite"/>
    </source>
</evidence>
<dbReference type="PROSITE" id="PS01124">
    <property type="entry name" value="HTH_ARAC_FAMILY_2"/>
    <property type="match status" value="1"/>
</dbReference>
<evidence type="ECO:0000256" key="2">
    <source>
        <dbReference type="ARBA" id="ARBA00023125"/>
    </source>
</evidence>
<feature type="compositionally biased region" description="Polar residues" evidence="4">
    <location>
        <begin position="1"/>
        <end position="26"/>
    </location>
</feature>
<dbReference type="SMART" id="SM00342">
    <property type="entry name" value="HTH_ARAC"/>
    <property type="match status" value="1"/>
</dbReference>
<evidence type="ECO:0000256" key="1">
    <source>
        <dbReference type="ARBA" id="ARBA00023015"/>
    </source>
</evidence>
<dbReference type="PANTHER" id="PTHR43280:SF2">
    <property type="entry name" value="HTH-TYPE TRANSCRIPTIONAL REGULATOR EXSA"/>
    <property type="match status" value="1"/>
</dbReference>
<dbReference type="Pfam" id="PF12833">
    <property type="entry name" value="HTH_18"/>
    <property type="match status" value="1"/>
</dbReference>
<comment type="caution">
    <text evidence="6">The sequence shown here is derived from an EMBL/GenBank/DDBJ whole genome shotgun (WGS) entry which is preliminary data.</text>
</comment>
<proteinExistence type="predicted"/>
<feature type="region of interest" description="Disordered" evidence="4">
    <location>
        <begin position="1"/>
        <end position="30"/>
    </location>
</feature>